<dbReference type="CDD" id="cd00093">
    <property type="entry name" value="HTH_XRE"/>
    <property type="match status" value="1"/>
</dbReference>
<dbReference type="SUPFAM" id="SSF47413">
    <property type="entry name" value="lambda repressor-like DNA-binding domains"/>
    <property type="match status" value="1"/>
</dbReference>
<dbReference type="Pfam" id="PF01381">
    <property type="entry name" value="HTH_3"/>
    <property type="match status" value="1"/>
</dbReference>
<sequence length="88" mass="10246">MIPHVLRLTGCPPPKKPLQPARDIHPIVRRIFLEANDMGWTRKRLSFEMNVDTRTIRRWERGEGKMPRLDQVAGILERMGLSLSIEDT</sequence>
<evidence type="ECO:0000256" key="1">
    <source>
        <dbReference type="SAM" id="MobiDB-lite"/>
    </source>
</evidence>
<feature type="domain" description="HTH cro/C1-type" evidence="2">
    <location>
        <begin position="27"/>
        <end position="86"/>
    </location>
</feature>
<dbReference type="GO" id="GO:0003677">
    <property type="term" value="F:DNA binding"/>
    <property type="evidence" value="ECO:0007669"/>
    <property type="project" value="InterPro"/>
</dbReference>
<dbReference type="EMBL" id="CAADFK010000029">
    <property type="protein sequence ID" value="VFK12066.1"/>
    <property type="molecule type" value="Genomic_DNA"/>
</dbReference>
<organism evidence="3">
    <name type="scientific">Candidatus Kentrum sp. LPFa</name>
    <dbReference type="NCBI Taxonomy" id="2126335"/>
    <lineage>
        <taxon>Bacteria</taxon>
        <taxon>Pseudomonadati</taxon>
        <taxon>Pseudomonadota</taxon>
        <taxon>Gammaproteobacteria</taxon>
        <taxon>Candidatus Kentrum</taxon>
    </lineage>
</organism>
<accession>A0A450W4U2</accession>
<proteinExistence type="predicted"/>
<reference evidence="3" key="1">
    <citation type="submission" date="2019-02" db="EMBL/GenBank/DDBJ databases">
        <authorList>
            <person name="Gruber-Vodicka R. H."/>
            <person name="Seah K. B. B."/>
        </authorList>
    </citation>
    <scope>NUCLEOTIDE SEQUENCE</scope>
    <source>
        <strain evidence="3">BECK_S313</strain>
    </source>
</reference>
<dbReference type="AlphaFoldDB" id="A0A450W4U2"/>
<feature type="region of interest" description="Disordered" evidence="1">
    <location>
        <begin position="1"/>
        <end position="21"/>
    </location>
</feature>
<evidence type="ECO:0000313" key="3">
    <source>
        <dbReference type="EMBL" id="VFK12066.1"/>
    </source>
</evidence>
<evidence type="ECO:0000259" key="2">
    <source>
        <dbReference type="SMART" id="SM00530"/>
    </source>
</evidence>
<name>A0A450W4U2_9GAMM</name>
<protein>
    <submittedName>
        <fullName evidence="3">Helix-turn-helix</fullName>
    </submittedName>
</protein>
<dbReference type="SMART" id="SM00530">
    <property type="entry name" value="HTH_XRE"/>
    <property type="match status" value="1"/>
</dbReference>
<dbReference type="InterPro" id="IPR001387">
    <property type="entry name" value="Cro/C1-type_HTH"/>
</dbReference>
<dbReference type="Gene3D" id="1.10.260.40">
    <property type="entry name" value="lambda repressor-like DNA-binding domains"/>
    <property type="match status" value="1"/>
</dbReference>
<gene>
    <name evidence="3" type="ORF">BECKLPF1236B_GA0070989_102924</name>
</gene>
<dbReference type="InterPro" id="IPR010982">
    <property type="entry name" value="Lambda_DNA-bd_dom_sf"/>
</dbReference>